<proteinExistence type="predicted"/>
<protein>
    <submittedName>
        <fullName evidence="1">Uncharacterized protein</fullName>
    </submittedName>
</protein>
<organism evidence="1 2">
    <name type="scientific">Thalictrum thalictroides</name>
    <name type="common">Rue-anemone</name>
    <name type="synonym">Anemone thalictroides</name>
    <dbReference type="NCBI Taxonomy" id="46969"/>
    <lineage>
        <taxon>Eukaryota</taxon>
        <taxon>Viridiplantae</taxon>
        <taxon>Streptophyta</taxon>
        <taxon>Embryophyta</taxon>
        <taxon>Tracheophyta</taxon>
        <taxon>Spermatophyta</taxon>
        <taxon>Magnoliopsida</taxon>
        <taxon>Ranunculales</taxon>
        <taxon>Ranunculaceae</taxon>
        <taxon>Thalictroideae</taxon>
        <taxon>Thalictrum</taxon>
    </lineage>
</organism>
<dbReference type="EMBL" id="JABWDY010015232">
    <property type="protein sequence ID" value="KAF5196995.1"/>
    <property type="molecule type" value="Genomic_DNA"/>
</dbReference>
<keyword evidence="2" id="KW-1185">Reference proteome</keyword>
<accession>A0A7J6WKL0</accession>
<comment type="caution">
    <text evidence="1">The sequence shown here is derived from an EMBL/GenBank/DDBJ whole genome shotgun (WGS) entry which is preliminary data.</text>
</comment>
<evidence type="ECO:0000313" key="2">
    <source>
        <dbReference type="Proteomes" id="UP000554482"/>
    </source>
</evidence>
<reference evidence="1 2" key="1">
    <citation type="submission" date="2020-06" db="EMBL/GenBank/DDBJ databases">
        <title>Transcriptomic and genomic resources for Thalictrum thalictroides and T. hernandezii: Facilitating candidate gene discovery in an emerging model plant lineage.</title>
        <authorList>
            <person name="Arias T."/>
            <person name="Riano-Pachon D.M."/>
            <person name="Di Stilio V.S."/>
        </authorList>
    </citation>
    <scope>NUCLEOTIDE SEQUENCE [LARGE SCALE GENOMIC DNA]</scope>
    <source>
        <strain evidence="2">cv. WT478/WT964</strain>
        <tissue evidence="1">Leaves</tissue>
    </source>
</reference>
<gene>
    <name evidence="1" type="ORF">FRX31_013417</name>
</gene>
<name>A0A7J6WKL0_THATH</name>
<dbReference type="Proteomes" id="UP000554482">
    <property type="component" value="Unassembled WGS sequence"/>
</dbReference>
<evidence type="ECO:0000313" key="1">
    <source>
        <dbReference type="EMBL" id="KAF5196995.1"/>
    </source>
</evidence>
<dbReference type="AlphaFoldDB" id="A0A7J6WKL0"/>
<sequence>MGWLSCCGKRWSRELYILFSLFKTQVTENPSLSFMRNVCVGHGSSLPIRTANMVPSSTTVHPGIQPSQYKLQQKSHKSFCSFSSSLSWINKRNLVVMELLLG</sequence>